<dbReference type="Pfam" id="PF01565">
    <property type="entry name" value="FAD_binding_4"/>
    <property type="match status" value="1"/>
</dbReference>
<dbReference type="InterPro" id="IPR016164">
    <property type="entry name" value="FAD-linked_Oxase-like_C"/>
</dbReference>
<dbReference type="GO" id="GO:0004458">
    <property type="term" value="F:D-lactate dehydrogenase (cytochrome) activity"/>
    <property type="evidence" value="ECO:0007669"/>
    <property type="project" value="TreeGrafter"/>
</dbReference>
<dbReference type="OrthoDB" id="9811557at2"/>
<dbReference type="InterPro" id="IPR036318">
    <property type="entry name" value="FAD-bd_PCMH-like_sf"/>
</dbReference>
<evidence type="ECO:0000259" key="3">
    <source>
        <dbReference type="PROSITE" id="PS51387"/>
    </source>
</evidence>
<dbReference type="EMBL" id="WTYV01000006">
    <property type="protein sequence ID" value="MXO72831.1"/>
    <property type="molecule type" value="Genomic_DNA"/>
</dbReference>
<dbReference type="GO" id="GO:0008720">
    <property type="term" value="F:D-lactate dehydrogenase (NAD+) activity"/>
    <property type="evidence" value="ECO:0007669"/>
    <property type="project" value="TreeGrafter"/>
</dbReference>
<dbReference type="InterPro" id="IPR016169">
    <property type="entry name" value="FAD-bd_PCMH_sub2"/>
</dbReference>
<dbReference type="GO" id="GO:0071949">
    <property type="term" value="F:FAD binding"/>
    <property type="evidence" value="ECO:0007669"/>
    <property type="project" value="InterPro"/>
</dbReference>
<dbReference type="InterPro" id="IPR016171">
    <property type="entry name" value="Vanillyl_alc_oxidase_C-sub2"/>
</dbReference>
<dbReference type="Gene3D" id="1.10.45.10">
    <property type="entry name" value="Vanillyl-alcohol Oxidase, Chain A, domain 4"/>
    <property type="match status" value="1"/>
</dbReference>
<feature type="domain" description="FAD-binding PCMH-type" evidence="3">
    <location>
        <begin position="27"/>
        <end position="213"/>
    </location>
</feature>
<dbReference type="SUPFAM" id="SSF55103">
    <property type="entry name" value="FAD-linked oxidases, C-terminal domain"/>
    <property type="match status" value="1"/>
</dbReference>
<evidence type="ECO:0000256" key="1">
    <source>
        <dbReference type="ARBA" id="ARBA00022630"/>
    </source>
</evidence>
<dbReference type="InterPro" id="IPR006094">
    <property type="entry name" value="Oxid_FAD_bind_N"/>
</dbReference>
<evidence type="ECO:0000313" key="5">
    <source>
        <dbReference type="Proteomes" id="UP000466966"/>
    </source>
</evidence>
<evidence type="ECO:0000313" key="4">
    <source>
        <dbReference type="EMBL" id="MXO72831.1"/>
    </source>
</evidence>
<dbReference type="PANTHER" id="PTHR11748:SF114">
    <property type="entry name" value="ARYL-ALCOHOL OXIDASE VANILLYL-ALCOHOL OXIDASE (AFU_ORTHOLOGUE AFUA_3G09500)-RELATED"/>
    <property type="match status" value="1"/>
</dbReference>
<accession>A0A844Z1H1</accession>
<dbReference type="InterPro" id="IPR016166">
    <property type="entry name" value="FAD-bd_PCMH"/>
</dbReference>
<reference evidence="4 5" key="1">
    <citation type="submission" date="2019-12" db="EMBL/GenBank/DDBJ databases">
        <title>Genomic-based taxomic classification of the family Erythrobacteraceae.</title>
        <authorList>
            <person name="Xu L."/>
        </authorList>
    </citation>
    <scope>NUCLEOTIDE SEQUENCE [LARGE SCALE GENOMIC DNA]</scope>
    <source>
        <strain evidence="4 5">M0322</strain>
    </source>
</reference>
<dbReference type="Gene3D" id="3.30.465.10">
    <property type="match status" value="1"/>
</dbReference>
<keyword evidence="1" id="KW-0285">Flavoprotein</keyword>
<name>A0A844Z1H1_9SPHN</name>
<dbReference type="Gene3D" id="3.30.43.10">
    <property type="entry name" value="Uridine Diphospho-n-acetylenolpyruvylglucosamine Reductase, domain 2"/>
    <property type="match status" value="1"/>
</dbReference>
<organism evidence="4 5">
    <name type="scientific">Alteraurantiacibacter buctensis</name>
    <dbReference type="NCBI Taxonomy" id="1503981"/>
    <lineage>
        <taxon>Bacteria</taxon>
        <taxon>Pseudomonadati</taxon>
        <taxon>Pseudomonadota</taxon>
        <taxon>Alphaproteobacteria</taxon>
        <taxon>Sphingomonadales</taxon>
        <taxon>Erythrobacteraceae</taxon>
        <taxon>Alteraurantiacibacter</taxon>
    </lineage>
</organism>
<comment type="caution">
    <text evidence="4">The sequence shown here is derived from an EMBL/GenBank/DDBJ whole genome shotgun (WGS) entry which is preliminary data.</text>
</comment>
<dbReference type="InterPro" id="IPR016170">
    <property type="entry name" value="Cytok_DH_C_sf"/>
</dbReference>
<dbReference type="Proteomes" id="UP000466966">
    <property type="component" value="Unassembled WGS sequence"/>
</dbReference>
<dbReference type="AlphaFoldDB" id="A0A844Z1H1"/>
<dbReference type="Gene3D" id="3.40.462.10">
    <property type="entry name" value="FAD-linked oxidases, C-terminal domain"/>
    <property type="match status" value="1"/>
</dbReference>
<dbReference type="PROSITE" id="PS51387">
    <property type="entry name" value="FAD_PCMH"/>
    <property type="match status" value="1"/>
</dbReference>
<dbReference type="InterPro" id="IPR016167">
    <property type="entry name" value="FAD-bd_PCMH_sub1"/>
</dbReference>
<proteinExistence type="predicted"/>
<keyword evidence="5" id="KW-1185">Reference proteome</keyword>
<protein>
    <submittedName>
        <fullName evidence="4">FAD-binding protein</fullName>
    </submittedName>
</protein>
<dbReference type="GO" id="GO:1903457">
    <property type="term" value="P:lactate catabolic process"/>
    <property type="evidence" value="ECO:0007669"/>
    <property type="project" value="TreeGrafter"/>
</dbReference>
<evidence type="ECO:0000256" key="2">
    <source>
        <dbReference type="ARBA" id="ARBA00022827"/>
    </source>
</evidence>
<dbReference type="SUPFAM" id="SSF56176">
    <property type="entry name" value="FAD-binding/transporter-associated domain-like"/>
    <property type="match status" value="1"/>
</dbReference>
<dbReference type="PANTHER" id="PTHR11748">
    <property type="entry name" value="D-LACTATE DEHYDROGENASE"/>
    <property type="match status" value="1"/>
</dbReference>
<sequence>MLGPQAVLRDAASLVEFSDPYAGPDPSAYRPGLVIQPASTEEVRAAVLLAGELGVPLWTSSMGRNFGYGGSSPVVDRSVVLNLRRLDRIIEIDPEQGFARIEPGVTFAGLYEELRAQDAPLMMSVPDLGWGSMIGNGLEHGYGYNVMGDHASALCGLEVVLANGDVLRTGQGGMPGSPLWSCHRRGYGPSLDSLFMQSNFGVVTQAGVWLMPRPEAFMIGTITCHRDGDIVPLVALLRRLVRRGVLQGIPMIVGTPEGGADVSPDMAPFTLANLKQVLRPGRWSVRIGLYGDKEMNLARRAILARELAEIADAELDLRTYPGNARPDEVEPRDYISAGIPNRLLLERLQAVFGPTFGHMDFSPVVPLDGEWALRVDKLAQDTAARYDLIAPTGFLVQERSLVSACMVMFDASRADRVAAAREAVAKMYAAAAEWGCAPYRSHIALADEVAQRFSANDHAYGRTCTRIKDALDPAGILSPGNHGIWPGSC</sequence>
<keyword evidence="2" id="KW-0274">FAD</keyword>
<gene>
    <name evidence="4" type="ORF">GRI99_14455</name>
</gene>
<dbReference type="RefSeq" id="WP_160772764.1">
    <property type="nucleotide sequence ID" value="NZ_WTYV01000006.1"/>
</dbReference>